<evidence type="ECO:0000313" key="2">
    <source>
        <dbReference type="EMBL" id="MBU2758863.1"/>
    </source>
</evidence>
<dbReference type="PANTHER" id="PTHR34203:SF15">
    <property type="entry name" value="SLL1173 PROTEIN"/>
    <property type="match status" value="1"/>
</dbReference>
<dbReference type="Pfam" id="PF05050">
    <property type="entry name" value="Methyltransf_21"/>
    <property type="match status" value="1"/>
</dbReference>
<keyword evidence="2" id="KW-0489">Methyltransferase</keyword>
<dbReference type="RefSeq" id="WP_215882635.1">
    <property type="nucleotide sequence ID" value="NZ_JAAOMP010000026.1"/>
</dbReference>
<sequence>MAQPLTSKIFNHFLGNKSPVYLGNNLAIVKTIGRIKLLVDTRDLSIAPHILIDRQWEPIITKFFRRTVKKGFRVIEIGSNIGYFTTIAAKQVGPDGKVYAFEANPDVYKICKNNIELNGLNNIVNIKNIAISDKKGTVKFQKFTRHQGNSTIVSADLLTEYSEEIESITVTTDALDQLLPSERIDFIKIDAEGSERLIFSGMEALLKNNNQVKILCEFFPERLIQAKVNPEEFIDYISSLGFLILTINDESKTTRCFKDELLSKKVSELFLQKIHGL</sequence>
<dbReference type="NCBIfam" id="TIGR01444">
    <property type="entry name" value="fkbM_fam"/>
    <property type="match status" value="1"/>
</dbReference>
<dbReference type="EMBL" id="JAAOMP010000026">
    <property type="protein sequence ID" value="MBU2758863.1"/>
    <property type="molecule type" value="Genomic_DNA"/>
</dbReference>
<comment type="caution">
    <text evidence="2">The sequence shown here is derived from an EMBL/GenBank/DDBJ whole genome shotgun (WGS) entry which is preliminary data.</text>
</comment>
<evidence type="ECO:0000313" key="3">
    <source>
        <dbReference type="Proteomes" id="UP000755654"/>
    </source>
</evidence>
<dbReference type="InterPro" id="IPR006342">
    <property type="entry name" value="FkbM_mtfrase"/>
</dbReference>
<keyword evidence="3" id="KW-1185">Reference proteome</keyword>
<dbReference type="InterPro" id="IPR029063">
    <property type="entry name" value="SAM-dependent_MTases_sf"/>
</dbReference>
<protein>
    <submittedName>
        <fullName evidence="2">FkbM family methyltransferase</fullName>
    </submittedName>
</protein>
<evidence type="ECO:0000259" key="1">
    <source>
        <dbReference type="Pfam" id="PF05050"/>
    </source>
</evidence>
<accession>A0ABS5ZUV6</accession>
<dbReference type="Proteomes" id="UP000755654">
    <property type="component" value="Unassembled WGS sequence"/>
</dbReference>
<dbReference type="GO" id="GO:0008168">
    <property type="term" value="F:methyltransferase activity"/>
    <property type="evidence" value="ECO:0007669"/>
    <property type="project" value="UniProtKB-KW"/>
</dbReference>
<gene>
    <name evidence="2" type="ORF">HAP95_01355</name>
</gene>
<dbReference type="GO" id="GO:0032259">
    <property type="term" value="P:methylation"/>
    <property type="evidence" value="ECO:0007669"/>
    <property type="project" value="UniProtKB-KW"/>
</dbReference>
<dbReference type="Gene3D" id="3.40.50.150">
    <property type="entry name" value="Vaccinia Virus protein VP39"/>
    <property type="match status" value="1"/>
</dbReference>
<reference evidence="2 3" key="1">
    <citation type="journal article" date="2021" name="ISME J.">
        <title>Genomic evolution of the class Acidithiobacillia: deep-branching Proteobacteria living in extreme acidic conditions.</title>
        <authorList>
            <person name="Moya-Beltran A."/>
            <person name="Beard S."/>
            <person name="Rojas-Villalobos C."/>
            <person name="Issotta F."/>
            <person name="Gallardo Y."/>
            <person name="Ulloa R."/>
            <person name="Giaveno A."/>
            <person name="Degli Esposti M."/>
            <person name="Johnson D.B."/>
            <person name="Quatrini R."/>
        </authorList>
    </citation>
    <scope>NUCLEOTIDE SEQUENCE [LARGE SCALE GENOMIC DNA]</scope>
    <source>
        <strain evidence="2 3">RW2</strain>
    </source>
</reference>
<organism evidence="2 3">
    <name type="scientific">Acidithiobacillus sulfurivorans</name>
    <dbReference type="NCBI Taxonomy" id="1958756"/>
    <lineage>
        <taxon>Bacteria</taxon>
        <taxon>Pseudomonadati</taxon>
        <taxon>Pseudomonadota</taxon>
        <taxon>Acidithiobacillia</taxon>
        <taxon>Acidithiobacillales</taxon>
        <taxon>Acidithiobacillaceae</taxon>
        <taxon>Acidithiobacillus</taxon>
    </lineage>
</organism>
<feature type="domain" description="Methyltransferase FkbM" evidence="1">
    <location>
        <begin position="76"/>
        <end position="243"/>
    </location>
</feature>
<name>A0ABS5ZUV6_9PROT</name>
<dbReference type="CDD" id="cd02440">
    <property type="entry name" value="AdoMet_MTases"/>
    <property type="match status" value="1"/>
</dbReference>
<proteinExistence type="predicted"/>
<dbReference type="PANTHER" id="PTHR34203">
    <property type="entry name" value="METHYLTRANSFERASE, FKBM FAMILY PROTEIN"/>
    <property type="match status" value="1"/>
</dbReference>
<dbReference type="InterPro" id="IPR052514">
    <property type="entry name" value="SAM-dependent_MTase"/>
</dbReference>
<keyword evidence="2" id="KW-0808">Transferase</keyword>
<dbReference type="SUPFAM" id="SSF53335">
    <property type="entry name" value="S-adenosyl-L-methionine-dependent methyltransferases"/>
    <property type="match status" value="1"/>
</dbReference>